<dbReference type="AlphaFoldDB" id="A0A225VW99"/>
<sequence>MGVGVQCTHKGENYSQNVVDQTSVVCTNRIDSIWVVKIKTPVKCELGMMETKAPRFLDE</sequence>
<name>A0A225VW99_9STRA</name>
<comment type="caution">
    <text evidence="1">The sequence shown here is derived from an EMBL/GenBank/DDBJ whole genome shotgun (WGS) entry which is preliminary data.</text>
</comment>
<reference evidence="2" key="1">
    <citation type="submission" date="2017-03" db="EMBL/GenBank/DDBJ databases">
        <title>Phytopthora megakarya and P. palmivora, two closely related causual agents of cacao black pod achieved similar genome size and gene model numbers by different mechanisms.</title>
        <authorList>
            <person name="Ali S."/>
            <person name="Shao J."/>
            <person name="Larry D.J."/>
            <person name="Kronmiller B."/>
            <person name="Shen D."/>
            <person name="Strem M.D."/>
            <person name="Melnick R.L."/>
            <person name="Guiltinan M.J."/>
            <person name="Tyler B.M."/>
            <person name="Meinhardt L.W."/>
            <person name="Bailey B.A."/>
        </authorList>
    </citation>
    <scope>NUCLEOTIDE SEQUENCE [LARGE SCALE GENOMIC DNA]</scope>
    <source>
        <strain evidence="2">zdho120</strain>
    </source>
</reference>
<protein>
    <submittedName>
        <fullName evidence="1">Uncharacterized protein</fullName>
    </submittedName>
</protein>
<organism evidence="1 2">
    <name type="scientific">Phytophthora megakarya</name>
    <dbReference type="NCBI Taxonomy" id="4795"/>
    <lineage>
        <taxon>Eukaryota</taxon>
        <taxon>Sar</taxon>
        <taxon>Stramenopiles</taxon>
        <taxon>Oomycota</taxon>
        <taxon>Peronosporomycetes</taxon>
        <taxon>Peronosporales</taxon>
        <taxon>Peronosporaceae</taxon>
        <taxon>Phytophthora</taxon>
    </lineage>
</organism>
<evidence type="ECO:0000313" key="2">
    <source>
        <dbReference type="Proteomes" id="UP000198211"/>
    </source>
</evidence>
<gene>
    <name evidence="1" type="ORF">PHMEG_00017658</name>
</gene>
<accession>A0A225VW99</accession>
<evidence type="ECO:0000313" key="1">
    <source>
        <dbReference type="EMBL" id="OWZ09612.1"/>
    </source>
</evidence>
<dbReference type="Proteomes" id="UP000198211">
    <property type="component" value="Unassembled WGS sequence"/>
</dbReference>
<keyword evidence="2" id="KW-1185">Reference proteome</keyword>
<dbReference type="EMBL" id="NBNE01002722">
    <property type="protein sequence ID" value="OWZ09612.1"/>
    <property type="molecule type" value="Genomic_DNA"/>
</dbReference>
<proteinExistence type="predicted"/>